<dbReference type="InterPro" id="IPR005793">
    <property type="entry name" value="Formyl_trans_C"/>
</dbReference>
<dbReference type="SUPFAM" id="SSF53328">
    <property type="entry name" value="Formyltransferase"/>
    <property type="match status" value="1"/>
</dbReference>
<dbReference type="SUPFAM" id="SSF50486">
    <property type="entry name" value="FMT C-terminal domain-like"/>
    <property type="match status" value="1"/>
</dbReference>
<name>A0A955J2G5_UNCKA</name>
<dbReference type="InterPro" id="IPR041711">
    <property type="entry name" value="Met-tRNA-FMT_N"/>
</dbReference>
<feature type="domain" description="Formyl transferase N-terminal" evidence="5">
    <location>
        <begin position="6"/>
        <end position="185"/>
    </location>
</feature>
<sequence length="306" mass="34598">MSKNQNVAFFGTSDRSIPILNALKENFNLALVVTKANRKVGRKQTLTEVAVKTWAKVNKVTYLEIKSIKESRDDIIKLLTDKEVAIGVVADFSFMIPRVIIDTPTYKLINIHFSLLPKYRGASPVQHAILNGETTTGITYYIMDKGMDTGNILTLEPYEINQNVKSGELYKLMFEHAAEILPTVLENYMSGELVPKGQDESNATYCYSKTNPTTTHIEKEDAKIDWSLSPIQIHNHIRAYNPWPIAWTTLGEIPFICLKPSKLSQTQLKVMDSEIVEGKLVIKEVQLPGKKRTDWQSFLNGYTVTN</sequence>
<evidence type="ECO:0000256" key="3">
    <source>
        <dbReference type="ARBA" id="ARBA00022679"/>
    </source>
</evidence>
<dbReference type="Proteomes" id="UP000740557">
    <property type="component" value="Unassembled WGS sequence"/>
</dbReference>
<comment type="caution">
    <text evidence="7">The sequence shown here is derived from an EMBL/GenBank/DDBJ whole genome shotgun (WGS) entry which is preliminary data.</text>
</comment>
<reference evidence="7" key="1">
    <citation type="submission" date="2020-04" db="EMBL/GenBank/DDBJ databases">
        <authorList>
            <person name="Zhang T."/>
        </authorList>
    </citation>
    <scope>NUCLEOTIDE SEQUENCE</scope>
    <source>
        <strain evidence="7">HKST-UBA79</strain>
    </source>
</reference>
<evidence type="ECO:0000259" key="5">
    <source>
        <dbReference type="Pfam" id="PF00551"/>
    </source>
</evidence>
<evidence type="ECO:0000313" key="7">
    <source>
        <dbReference type="EMBL" id="MCA9308357.1"/>
    </source>
</evidence>
<dbReference type="InterPro" id="IPR002376">
    <property type="entry name" value="Formyl_transf_N"/>
</dbReference>
<dbReference type="AlphaFoldDB" id="A0A955J2G5"/>
<keyword evidence="3" id="KW-0808">Transferase</keyword>
<evidence type="ECO:0000259" key="6">
    <source>
        <dbReference type="Pfam" id="PF02911"/>
    </source>
</evidence>
<evidence type="ECO:0000256" key="4">
    <source>
        <dbReference type="ARBA" id="ARBA00022917"/>
    </source>
</evidence>
<dbReference type="InterPro" id="IPR011034">
    <property type="entry name" value="Formyl_transferase-like_C_sf"/>
</dbReference>
<evidence type="ECO:0000256" key="1">
    <source>
        <dbReference type="ARBA" id="ARBA00010699"/>
    </source>
</evidence>
<proteinExistence type="inferred from homology"/>
<dbReference type="EC" id="2.1.2.9" evidence="2"/>
<comment type="similarity">
    <text evidence="1">Belongs to the Fmt family.</text>
</comment>
<accession>A0A955J2G5</accession>
<dbReference type="GO" id="GO:0004479">
    <property type="term" value="F:methionyl-tRNA formyltransferase activity"/>
    <property type="evidence" value="ECO:0007669"/>
    <property type="project" value="UniProtKB-EC"/>
</dbReference>
<dbReference type="Pfam" id="PF02911">
    <property type="entry name" value="Formyl_trans_C"/>
    <property type="match status" value="1"/>
</dbReference>
<dbReference type="CDD" id="cd08704">
    <property type="entry name" value="Met_tRNA_FMT_C"/>
    <property type="match status" value="1"/>
</dbReference>
<dbReference type="Pfam" id="PF00551">
    <property type="entry name" value="Formyl_trans_N"/>
    <property type="match status" value="1"/>
</dbReference>
<dbReference type="Gene3D" id="3.40.50.12230">
    <property type="match status" value="1"/>
</dbReference>
<gene>
    <name evidence="7" type="ORF">KC980_02505</name>
</gene>
<organism evidence="7 8">
    <name type="scientific">candidate division WWE3 bacterium</name>
    <dbReference type="NCBI Taxonomy" id="2053526"/>
    <lineage>
        <taxon>Bacteria</taxon>
        <taxon>Katanobacteria</taxon>
    </lineage>
</organism>
<dbReference type="InterPro" id="IPR044135">
    <property type="entry name" value="Met-tRNA-FMT_C"/>
</dbReference>
<dbReference type="InterPro" id="IPR036477">
    <property type="entry name" value="Formyl_transf_N_sf"/>
</dbReference>
<dbReference type="PANTHER" id="PTHR11138:SF5">
    <property type="entry name" value="METHIONYL-TRNA FORMYLTRANSFERASE, MITOCHONDRIAL"/>
    <property type="match status" value="1"/>
</dbReference>
<reference evidence="7" key="2">
    <citation type="journal article" date="2021" name="Microbiome">
        <title>Successional dynamics and alternative stable states in a saline activated sludge microbial community over 9 years.</title>
        <authorList>
            <person name="Wang Y."/>
            <person name="Ye J."/>
            <person name="Ju F."/>
            <person name="Liu L."/>
            <person name="Boyd J.A."/>
            <person name="Deng Y."/>
            <person name="Parks D.H."/>
            <person name="Jiang X."/>
            <person name="Yin X."/>
            <person name="Woodcroft B.J."/>
            <person name="Tyson G.W."/>
            <person name="Hugenholtz P."/>
            <person name="Polz M.F."/>
            <person name="Zhang T."/>
        </authorList>
    </citation>
    <scope>NUCLEOTIDE SEQUENCE</scope>
    <source>
        <strain evidence="7">HKST-UBA79</strain>
    </source>
</reference>
<evidence type="ECO:0000256" key="2">
    <source>
        <dbReference type="ARBA" id="ARBA00012261"/>
    </source>
</evidence>
<dbReference type="CDD" id="cd08646">
    <property type="entry name" value="FMT_core_Met-tRNA-FMT_N"/>
    <property type="match status" value="1"/>
</dbReference>
<feature type="domain" description="Formyl transferase C-terminal" evidence="6">
    <location>
        <begin position="217"/>
        <end position="302"/>
    </location>
</feature>
<dbReference type="PANTHER" id="PTHR11138">
    <property type="entry name" value="METHIONYL-TRNA FORMYLTRANSFERASE"/>
    <property type="match status" value="1"/>
</dbReference>
<protein>
    <recommendedName>
        <fullName evidence="2">methionyl-tRNA formyltransferase</fullName>
        <ecNumber evidence="2">2.1.2.9</ecNumber>
    </recommendedName>
</protein>
<keyword evidence="4" id="KW-0648">Protein biosynthesis</keyword>
<evidence type="ECO:0000313" key="8">
    <source>
        <dbReference type="Proteomes" id="UP000740557"/>
    </source>
</evidence>
<dbReference type="EMBL" id="JAGQNX010000071">
    <property type="protein sequence ID" value="MCA9308357.1"/>
    <property type="molecule type" value="Genomic_DNA"/>
</dbReference>